<protein>
    <submittedName>
        <fullName evidence="1">Transport inhibitor response 1-like protein</fullName>
    </submittedName>
</protein>
<dbReference type="AlphaFoldDB" id="A0A2Z7BH61"/>
<reference evidence="1 2" key="1">
    <citation type="journal article" date="2015" name="Proc. Natl. Acad. Sci. U.S.A.">
        <title>The resurrection genome of Boea hygrometrica: A blueprint for survival of dehydration.</title>
        <authorList>
            <person name="Xiao L."/>
            <person name="Yang G."/>
            <person name="Zhang L."/>
            <person name="Yang X."/>
            <person name="Zhao S."/>
            <person name="Ji Z."/>
            <person name="Zhou Q."/>
            <person name="Hu M."/>
            <person name="Wang Y."/>
            <person name="Chen M."/>
            <person name="Xu Y."/>
            <person name="Jin H."/>
            <person name="Xiao X."/>
            <person name="Hu G."/>
            <person name="Bao F."/>
            <person name="Hu Y."/>
            <person name="Wan P."/>
            <person name="Li L."/>
            <person name="Deng X."/>
            <person name="Kuang T."/>
            <person name="Xiang C."/>
            <person name="Zhu J.K."/>
            <person name="Oliver M.J."/>
            <person name="He Y."/>
        </authorList>
    </citation>
    <scope>NUCLEOTIDE SEQUENCE [LARGE SCALE GENOMIC DNA]</scope>
    <source>
        <strain evidence="2">cv. XS01</strain>
    </source>
</reference>
<name>A0A2Z7BH61_9LAMI</name>
<gene>
    <name evidence="1" type="ORF">F511_22259</name>
</gene>
<proteinExistence type="predicted"/>
<sequence>MAETRSSDGRRWLEEVESGGEERGELSTQLSTIIKCFLNVSPHCHIYRYHRCAQFTTGNIRFNSLDCGLIIIPIDDQISPMCSELRNQYLCDPQWFRDIACRGLTTACESENLFLNYPLDHGKASSNIVHDPLGIIDSACKNQSVMVSTICTTKCDARGSKRMGSDRRCQEVVRTMSGSWKASRGEGAHE</sequence>
<evidence type="ECO:0000313" key="2">
    <source>
        <dbReference type="Proteomes" id="UP000250235"/>
    </source>
</evidence>
<evidence type="ECO:0000313" key="1">
    <source>
        <dbReference type="EMBL" id="KZV33620.1"/>
    </source>
</evidence>
<dbReference type="Proteomes" id="UP000250235">
    <property type="component" value="Unassembled WGS sequence"/>
</dbReference>
<organism evidence="1 2">
    <name type="scientific">Dorcoceras hygrometricum</name>
    <dbReference type="NCBI Taxonomy" id="472368"/>
    <lineage>
        <taxon>Eukaryota</taxon>
        <taxon>Viridiplantae</taxon>
        <taxon>Streptophyta</taxon>
        <taxon>Embryophyta</taxon>
        <taxon>Tracheophyta</taxon>
        <taxon>Spermatophyta</taxon>
        <taxon>Magnoliopsida</taxon>
        <taxon>eudicotyledons</taxon>
        <taxon>Gunneridae</taxon>
        <taxon>Pentapetalae</taxon>
        <taxon>asterids</taxon>
        <taxon>lamiids</taxon>
        <taxon>Lamiales</taxon>
        <taxon>Gesneriaceae</taxon>
        <taxon>Didymocarpoideae</taxon>
        <taxon>Trichosporeae</taxon>
        <taxon>Loxocarpinae</taxon>
        <taxon>Dorcoceras</taxon>
    </lineage>
</organism>
<accession>A0A2Z7BH61</accession>
<keyword evidence="2" id="KW-1185">Reference proteome</keyword>
<dbReference type="EMBL" id="KV005710">
    <property type="protein sequence ID" value="KZV33620.1"/>
    <property type="molecule type" value="Genomic_DNA"/>
</dbReference>